<keyword evidence="3" id="KW-1185">Reference proteome</keyword>
<dbReference type="RefSeq" id="WP_061934837.1">
    <property type="nucleotide sequence ID" value="NZ_FNIT01000004.1"/>
</dbReference>
<evidence type="ECO:0000256" key="1">
    <source>
        <dbReference type="SAM" id="MobiDB-lite"/>
    </source>
</evidence>
<protein>
    <submittedName>
        <fullName evidence="2">Uncharacterized protein</fullName>
    </submittedName>
</protein>
<accession>A0A1H0HDM2</accession>
<dbReference type="Proteomes" id="UP000198793">
    <property type="component" value="Unassembled WGS sequence"/>
</dbReference>
<evidence type="ECO:0000313" key="2">
    <source>
        <dbReference type="EMBL" id="SDO16951.1"/>
    </source>
</evidence>
<dbReference type="AlphaFoldDB" id="A0A1H0HDM2"/>
<dbReference type="STRING" id="1166073.SAMN05192530_10436"/>
<evidence type="ECO:0000313" key="3">
    <source>
        <dbReference type="Proteomes" id="UP000198793"/>
    </source>
</evidence>
<reference evidence="2 3" key="1">
    <citation type="submission" date="2016-10" db="EMBL/GenBank/DDBJ databases">
        <authorList>
            <person name="de Groot N.N."/>
        </authorList>
    </citation>
    <scope>NUCLEOTIDE SEQUENCE [LARGE SCALE GENOMIC DNA]</scope>
    <source>
        <strain evidence="3">L7-484,KACC 16230,DSM 25025</strain>
    </source>
</reference>
<proteinExistence type="predicted"/>
<dbReference type="OrthoDB" id="8702396at2"/>
<organism evidence="2 3">
    <name type="scientific">Aureimonas jatrophae</name>
    <dbReference type="NCBI Taxonomy" id="1166073"/>
    <lineage>
        <taxon>Bacteria</taxon>
        <taxon>Pseudomonadati</taxon>
        <taxon>Pseudomonadota</taxon>
        <taxon>Alphaproteobacteria</taxon>
        <taxon>Hyphomicrobiales</taxon>
        <taxon>Aurantimonadaceae</taxon>
        <taxon>Aureimonas</taxon>
    </lineage>
</organism>
<feature type="region of interest" description="Disordered" evidence="1">
    <location>
        <begin position="60"/>
        <end position="83"/>
    </location>
</feature>
<name>A0A1H0HDM2_9HYPH</name>
<sequence>MTPERITRIVALIDGWTGRLTWEALCEAVARETGASYRRASLNNYLQIKSAYKAYVKKPNLAPSGDATPAPKPKGPSRTQKKISRLERKVAELTAVNDALLEKFARWAVNAGSRGLDEAFLDQPLVQIKRSENR</sequence>
<dbReference type="EMBL" id="FNIT01000004">
    <property type="protein sequence ID" value="SDO16951.1"/>
    <property type="molecule type" value="Genomic_DNA"/>
</dbReference>
<gene>
    <name evidence="2" type="ORF">SAMN05192530_10436</name>
</gene>